<dbReference type="AlphaFoldDB" id="A0A1C3VDK1"/>
<feature type="region of interest" description="Disordered" evidence="1">
    <location>
        <begin position="22"/>
        <end position="43"/>
    </location>
</feature>
<proteinExistence type="predicted"/>
<protein>
    <submittedName>
        <fullName evidence="2">Uncharacterized protein</fullName>
    </submittedName>
</protein>
<evidence type="ECO:0000313" key="2">
    <source>
        <dbReference type="EMBL" id="SCB25771.1"/>
    </source>
</evidence>
<accession>A0A1C3VDK1</accession>
<keyword evidence="3" id="KW-1185">Reference proteome</keyword>
<reference evidence="3" key="1">
    <citation type="submission" date="2016-08" db="EMBL/GenBank/DDBJ databases">
        <authorList>
            <person name="Varghese N."/>
            <person name="Submissions Spin"/>
        </authorList>
    </citation>
    <scope>NUCLEOTIDE SEQUENCE [LARGE SCALE GENOMIC DNA]</scope>
    <source>
        <strain evidence="3">HAMBI 2971</strain>
    </source>
</reference>
<dbReference type="Proteomes" id="UP000199435">
    <property type="component" value="Unassembled WGS sequence"/>
</dbReference>
<dbReference type="EMBL" id="FMAH01000011">
    <property type="protein sequence ID" value="SCB25771.1"/>
    <property type="molecule type" value="Genomic_DNA"/>
</dbReference>
<name>A0A1C3VDK1_9HYPH</name>
<evidence type="ECO:0000256" key="1">
    <source>
        <dbReference type="SAM" id="MobiDB-lite"/>
    </source>
</evidence>
<gene>
    <name evidence="2" type="ORF">GA0061102_1011106</name>
</gene>
<sequence>MMQVRPMRRRFHARDISQIKANELPDAAKLQMRGSLPRTGLTP</sequence>
<evidence type="ECO:0000313" key="3">
    <source>
        <dbReference type="Proteomes" id="UP000199435"/>
    </source>
</evidence>
<organism evidence="2 3">
    <name type="scientific">Rhizobium miluonense</name>
    <dbReference type="NCBI Taxonomy" id="411945"/>
    <lineage>
        <taxon>Bacteria</taxon>
        <taxon>Pseudomonadati</taxon>
        <taxon>Pseudomonadota</taxon>
        <taxon>Alphaproteobacteria</taxon>
        <taxon>Hyphomicrobiales</taxon>
        <taxon>Rhizobiaceae</taxon>
        <taxon>Rhizobium/Agrobacterium group</taxon>
        <taxon>Rhizobium</taxon>
    </lineage>
</organism>